<dbReference type="InParanoid" id="A0A1Y1YGT5"/>
<accession>A0A1Y1YGT5</accession>
<sequence length="192" mass="22554">MLPTLLRTCLTTCRKVRLHKIESCSYSTYSNIREYFYHIDVHGQLFLEDTKPKNFTTCFKDKRFLDFFFQRLRVNDTGRNEQYPYVSPCGKELNYILSEDAPIVFSDLDGEQLVWAGDKRFLFHPEKILVSSTSGRIYHPSPKTLNNKTKHAEMALLKSSLVLTKFAEHLDLENRSFFWNGNTYPIQISEHL</sequence>
<evidence type="ECO:0000256" key="1">
    <source>
        <dbReference type="ARBA" id="ARBA00006322"/>
    </source>
</evidence>
<dbReference type="PANTHER" id="PTHR31449:SF3">
    <property type="entry name" value="UPF0598 PROTEIN C8ORF82"/>
    <property type="match status" value="1"/>
</dbReference>
<dbReference type="OrthoDB" id="10260024at2759"/>
<dbReference type="InterPro" id="IPR028108">
    <property type="entry name" value="DUF4505"/>
</dbReference>
<reference evidence="2 3" key="1">
    <citation type="submission" date="2016-07" db="EMBL/GenBank/DDBJ databases">
        <title>Pervasive Adenine N6-methylation of Active Genes in Fungi.</title>
        <authorList>
            <consortium name="DOE Joint Genome Institute"/>
            <person name="Mondo S.J."/>
            <person name="Dannebaum R.O."/>
            <person name="Kuo R.C."/>
            <person name="Labutti K."/>
            <person name="Haridas S."/>
            <person name="Kuo A."/>
            <person name="Salamov A."/>
            <person name="Ahrendt S.R."/>
            <person name="Lipzen A."/>
            <person name="Sullivan W."/>
            <person name="Andreopoulos W.B."/>
            <person name="Clum A."/>
            <person name="Lindquist E."/>
            <person name="Daum C."/>
            <person name="Ramamoorthy G.K."/>
            <person name="Gryganskyi A."/>
            <person name="Culley D."/>
            <person name="Magnuson J.K."/>
            <person name="James T.Y."/>
            <person name="O'Malley M.A."/>
            <person name="Stajich J.E."/>
            <person name="Spatafora J.W."/>
            <person name="Visel A."/>
            <person name="Grigoriev I.V."/>
        </authorList>
    </citation>
    <scope>NUCLEOTIDE SEQUENCE [LARGE SCALE GENOMIC DNA]</scope>
    <source>
        <strain evidence="2 3">CBS 931.73</strain>
    </source>
</reference>
<dbReference type="Proteomes" id="UP000193498">
    <property type="component" value="Unassembled WGS sequence"/>
</dbReference>
<keyword evidence="3" id="KW-1185">Reference proteome</keyword>
<proteinExistence type="inferred from homology"/>
<organism evidence="2 3">
    <name type="scientific">Basidiobolus meristosporus CBS 931.73</name>
    <dbReference type="NCBI Taxonomy" id="1314790"/>
    <lineage>
        <taxon>Eukaryota</taxon>
        <taxon>Fungi</taxon>
        <taxon>Fungi incertae sedis</taxon>
        <taxon>Zoopagomycota</taxon>
        <taxon>Entomophthoromycotina</taxon>
        <taxon>Basidiobolomycetes</taxon>
        <taxon>Basidiobolales</taxon>
        <taxon>Basidiobolaceae</taxon>
        <taxon>Basidiobolus</taxon>
    </lineage>
</organism>
<evidence type="ECO:0000313" key="2">
    <source>
        <dbReference type="EMBL" id="ORX97189.1"/>
    </source>
</evidence>
<evidence type="ECO:0000313" key="3">
    <source>
        <dbReference type="Proteomes" id="UP000193498"/>
    </source>
</evidence>
<dbReference type="EMBL" id="MCFE01000137">
    <property type="protein sequence ID" value="ORX97189.1"/>
    <property type="molecule type" value="Genomic_DNA"/>
</dbReference>
<dbReference type="AlphaFoldDB" id="A0A1Y1YGT5"/>
<dbReference type="PANTHER" id="PTHR31449">
    <property type="entry name" value="UPF0598 PROTEIN C8ORF82"/>
    <property type="match status" value="1"/>
</dbReference>
<comment type="caution">
    <text evidence="2">The sequence shown here is derived from an EMBL/GenBank/DDBJ whole genome shotgun (WGS) entry which is preliminary data.</text>
</comment>
<name>A0A1Y1YGT5_9FUNG</name>
<dbReference type="STRING" id="1314790.A0A1Y1YGT5"/>
<protein>
    <submittedName>
        <fullName evidence="2">Uncharacterized protein</fullName>
    </submittedName>
</protein>
<gene>
    <name evidence="2" type="ORF">K493DRAFT_314163</name>
</gene>
<dbReference type="Pfam" id="PF14956">
    <property type="entry name" value="DUF4505"/>
    <property type="match status" value="1"/>
</dbReference>
<comment type="similarity">
    <text evidence="1">Belongs to the UPF0598 family.</text>
</comment>